<feature type="binding site" evidence="1">
    <location>
        <position position="244"/>
    </location>
    <ligand>
        <name>2-oxoglutarate</name>
        <dbReference type="ChEBI" id="CHEBI:16810"/>
    </ligand>
</feature>
<dbReference type="InterPro" id="IPR005123">
    <property type="entry name" value="Oxoglu/Fe-dep_dioxygenase_dom"/>
</dbReference>
<feature type="domain" description="Fe2OG dioxygenase" evidence="3">
    <location>
        <begin position="121"/>
        <end position="247"/>
    </location>
</feature>
<dbReference type="GO" id="GO:0008198">
    <property type="term" value="F:ferrous iron binding"/>
    <property type="evidence" value="ECO:0007669"/>
    <property type="project" value="TreeGrafter"/>
</dbReference>
<dbReference type="SUPFAM" id="SSF51197">
    <property type="entry name" value="Clavaminate synthase-like"/>
    <property type="match status" value="1"/>
</dbReference>
<dbReference type="PANTHER" id="PTHR31573:SF1">
    <property type="entry name" value="DNA OXIDATIVE DEMETHYLASE ALKBH2"/>
    <property type="match status" value="1"/>
</dbReference>
<dbReference type="InterPro" id="IPR032852">
    <property type="entry name" value="ALKBH2"/>
</dbReference>
<keyword evidence="5" id="KW-1185">Reference proteome</keyword>
<dbReference type="InterPro" id="IPR027450">
    <property type="entry name" value="AlkB-like"/>
</dbReference>
<dbReference type="EMBL" id="MU150709">
    <property type="protein sequence ID" value="KAF9455388.1"/>
    <property type="molecule type" value="Genomic_DNA"/>
</dbReference>
<protein>
    <recommendedName>
        <fullName evidence="3">Fe2OG dioxygenase domain-containing protein</fullName>
    </recommendedName>
</protein>
<dbReference type="Proteomes" id="UP000807353">
    <property type="component" value="Unassembled WGS sequence"/>
</dbReference>
<feature type="binding site" evidence="1">
    <location>
        <position position="226"/>
    </location>
    <ligand>
        <name>2-oxoglutarate</name>
        <dbReference type="ChEBI" id="CHEBI:16810"/>
    </ligand>
</feature>
<feature type="region of interest" description="Disordered" evidence="2">
    <location>
        <begin position="165"/>
        <end position="204"/>
    </location>
</feature>
<evidence type="ECO:0000256" key="1">
    <source>
        <dbReference type="PIRSR" id="PIRSR632852-1"/>
    </source>
</evidence>
<evidence type="ECO:0000256" key="2">
    <source>
        <dbReference type="SAM" id="MobiDB-lite"/>
    </source>
</evidence>
<feature type="binding site" evidence="1">
    <location>
        <position position="130"/>
    </location>
    <ligand>
        <name>2-oxoglutarate</name>
        <dbReference type="ChEBI" id="CHEBI:16810"/>
    </ligand>
</feature>
<dbReference type="Gene3D" id="2.60.120.590">
    <property type="entry name" value="Alpha-ketoglutarate-dependent dioxygenase AlkB-like"/>
    <property type="match status" value="1"/>
</dbReference>
<evidence type="ECO:0000259" key="3">
    <source>
        <dbReference type="PROSITE" id="PS51471"/>
    </source>
</evidence>
<feature type="compositionally biased region" description="Low complexity" evidence="2">
    <location>
        <begin position="166"/>
        <end position="177"/>
    </location>
</feature>
<dbReference type="GO" id="GO:0035516">
    <property type="term" value="F:broad specificity oxidative DNA demethylase activity"/>
    <property type="evidence" value="ECO:0007669"/>
    <property type="project" value="TreeGrafter"/>
</dbReference>
<accession>A0A9P5XPV7</accession>
<feature type="binding site" evidence="1">
    <location>
        <position position="128"/>
    </location>
    <ligand>
        <name>2-oxoglutarate</name>
        <dbReference type="ChEBI" id="CHEBI:16810"/>
    </ligand>
</feature>
<organism evidence="4 5">
    <name type="scientific">Collybia nuda</name>
    <dbReference type="NCBI Taxonomy" id="64659"/>
    <lineage>
        <taxon>Eukaryota</taxon>
        <taxon>Fungi</taxon>
        <taxon>Dikarya</taxon>
        <taxon>Basidiomycota</taxon>
        <taxon>Agaricomycotina</taxon>
        <taxon>Agaricomycetes</taxon>
        <taxon>Agaricomycetidae</taxon>
        <taxon>Agaricales</taxon>
        <taxon>Tricholomatineae</taxon>
        <taxon>Clitocybaceae</taxon>
        <taxon>Collybia</taxon>
    </lineage>
</organism>
<feature type="binding site" evidence="1">
    <location>
        <position position="140"/>
    </location>
    <ligand>
        <name>2-oxoglutarate</name>
        <dbReference type="ChEBI" id="CHEBI:16810"/>
    </ligand>
</feature>
<dbReference type="PANTHER" id="PTHR31573">
    <property type="entry name" value="ALPHA-KETOGLUTARATE-DEPENDENT DIOXYGENASE ALKB HOMOLOG 2"/>
    <property type="match status" value="1"/>
</dbReference>
<evidence type="ECO:0000313" key="4">
    <source>
        <dbReference type="EMBL" id="KAF9455388.1"/>
    </source>
</evidence>
<dbReference type="OrthoDB" id="545910at2759"/>
<feature type="binding site" evidence="1">
    <location>
        <position position="238"/>
    </location>
    <ligand>
        <name>2-oxoglutarate</name>
        <dbReference type="ChEBI" id="CHEBI:16810"/>
    </ligand>
</feature>
<sequence>MERPTKRARRKVLDTEVQKVRDLDGFELKDMPDAEVFYVPDFISKEVASEWYTGLIDLESWYRPKLKVYGKEVTQSRKIAAYATEPKLTLKYSGQLVNMYYEYPPLLRHIQNEVEKKLGVKFNHVMLNLYEDGQIYIGNHRDNIENRVIASVSLGAPRTFIMTHNSAKPARASAPKARATRKKGAGGAPDDDDVPSDPLPIPKKRWTLDSGSLVVMQGDTQKYWKHEIPKEPKVKEGRISLTFRQLVF</sequence>
<proteinExistence type="predicted"/>
<evidence type="ECO:0000313" key="5">
    <source>
        <dbReference type="Proteomes" id="UP000807353"/>
    </source>
</evidence>
<reference evidence="4" key="1">
    <citation type="submission" date="2020-11" db="EMBL/GenBank/DDBJ databases">
        <authorList>
            <consortium name="DOE Joint Genome Institute"/>
            <person name="Ahrendt S."/>
            <person name="Riley R."/>
            <person name="Andreopoulos W."/>
            <person name="Labutti K."/>
            <person name="Pangilinan J."/>
            <person name="Ruiz-Duenas F.J."/>
            <person name="Barrasa J.M."/>
            <person name="Sanchez-Garcia M."/>
            <person name="Camarero S."/>
            <person name="Miyauchi S."/>
            <person name="Serrano A."/>
            <person name="Linde D."/>
            <person name="Babiker R."/>
            <person name="Drula E."/>
            <person name="Ayuso-Fernandez I."/>
            <person name="Pacheco R."/>
            <person name="Padilla G."/>
            <person name="Ferreira P."/>
            <person name="Barriuso J."/>
            <person name="Kellner H."/>
            <person name="Castanera R."/>
            <person name="Alfaro M."/>
            <person name="Ramirez L."/>
            <person name="Pisabarro A.G."/>
            <person name="Kuo A."/>
            <person name="Tritt A."/>
            <person name="Lipzen A."/>
            <person name="He G."/>
            <person name="Yan M."/>
            <person name="Ng V."/>
            <person name="Cullen D."/>
            <person name="Martin F."/>
            <person name="Rosso M.-N."/>
            <person name="Henrissat B."/>
            <person name="Hibbett D."/>
            <person name="Martinez A.T."/>
            <person name="Grigoriev I.V."/>
        </authorList>
    </citation>
    <scope>NUCLEOTIDE SEQUENCE</scope>
    <source>
        <strain evidence="4">CBS 247.69</strain>
    </source>
</reference>
<dbReference type="AlphaFoldDB" id="A0A9P5XPV7"/>
<gene>
    <name evidence="4" type="ORF">BDZ94DRAFT_1230930</name>
</gene>
<dbReference type="PROSITE" id="PS51471">
    <property type="entry name" value="FE2OG_OXY"/>
    <property type="match status" value="1"/>
</dbReference>
<dbReference type="GO" id="GO:0051747">
    <property type="term" value="F:cytosine C-5 DNA demethylase activity"/>
    <property type="evidence" value="ECO:0007669"/>
    <property type="project" value="TreeGrafter"/>
</dbReference>
<feature type="binding site" evidence="1">
    <location>
        <position position="242"/>
    </location>
    <ligand>
        <name>2-oxoglutarate</name>
        <dbReference type="ChEBI" id="CHEBI:16810"/>
    </ligand>
</feature>
<dbReference type="GO" id="GO:0006307">
    <property type="term" value="P:DNA alkylation repair"/>
    <property type="evidence" value="ECO:0007669"/>
    <property type="project" value="TreeGrafter"/>
</dbReference>
<dbReference type="InterPro" id="IPR037151">
    <property type="entry name" value="AlkB-like_sf"/>
</dbReference>
<comment type="caution">
    <text evidence="4">The sequence shown here is derived from an EMBL/GenBank/DDBJ whole genome shotgun (WGS) entry which is preliminary data.</text>
</comment>
<name>A0A9P5XPV7_9AGAR</name>
<dbReference type="Pfam" id="PF13532">
    <property type="entry name" value="2OG-FeII_Oxy_2"/>
    <property type="match status" value="1"/>
</dbReference>